<dbReference type="Pfam" id="PF05036">
    <property type="entry name" value="SPOR"/>
    <property type="match status" value="1"/>
</dbReference>
<dbReference type="AlphaFoldDB" id="A0A892ZIJ8"/>
<dbReference type="RefSeq" id="WP_230338647.1">
    <property type="nucleotide sequence ID" value="NZ_CP069798.1"/>
</dbReference>
<keyword evidence="5" id="KW-1185">Reference proteome</keyword>
<proteinExistence type="predicted"/>
<dbReference type="EMBL" id="CP069798">
    <property type="protein sequence ID" value="QRQ81354.1"/>
    <property type="molecule type" value="Genomic_DNA"/>
</dbReference>
<dbReference type="GO" id="GO:0042834">
    <property type="term" value="F:peptidoglycan binding"/>
    <property type="evidence" value="ECO:0007669"/>
    <property type="project" value="InterPro"/>
</dbReference>
<name>A0A892ZIJ8_9NEIS</name>
<accession>A0A892ZIJ8</accession>
<feature type="transmembrane region" description="Helical" evidence="2">
    <location>
        <begin position="12"/>
        <end position="33"/>
    </location>
</feature>
<dbReference type="SUPFAM" id="SSF110997">
    <property type="entry name" value="Sporulation related repeat"/>
    <property type="match status" value="1"/>
</dbReference>
<dbReference type="Gene3D" id="3.30.70.1070">
    <property type="entry name" value="Sporulation related repeat"/>
    <property type="match status" value="1"/>
</dbReference>
<evidence type="ECO:0000256" key="1">
    <source>
        <dbReference type="SAM" id="MobiDB-lite"/>
    </source>
</evidence>
<evidence type="ECO:0000259" key="3">
    <source>
        <dbReference type="PROSITE" id="PS51724"/>
    </source>
</evidence>
<feature type="region of interest" description="Disordered" evidence="1">
    <location>
        <begin position="42"/>
        <end position="150"/>
    </location>
</feature>
<feature type="compositionally biased region" description="Low complexity" evidence="1">
    <location>
        <begin position="79"/>
        <end position="92"/>
    </location>
</feature>
<keyword evidence="2" id="KW-0812">Transmembrane</keyword>
<gene>
    <name evidence="4" type="ORF">JQU52_11640</name>
</gene>
<keyword evidence="2" id="KW-1133">Transmembrane helix</keyword>
<reference evidence="4" key="1">
    <citation type="submission" date="2021-02" db="EMBL/GenBank/DDBJ databases">
        <title>Neisseriaceae sp. 26B isolated from the cloaca of a Common Toad-headed Turtle (Mesoclemmys nasuta).</title>
        <authorList>
            <person name="Spergser J."/>
            <person name="Busse H.-J."/>
        </authorList>
    </citation>
    <scope>NUCLEOTIDE SEQUENCE</scope>
    <source>
        <strain evidence="4">26B</strain>
    </source>
</reference>
<dbReference type="InterPro" id="IPR036680">
    <property type="entry name" value="SPOR-like_sf"/>
</dbReference>
<keyword evidence="2" id="KW-0472">Membrane</keyword>
<sequence length="228" mass="23595">MKNTRTQAGKGLSGFMIGLLLATAVIAGVLFFLNKNKTPFKQPEIQTQTPPPEILTPGGQSASTPPTAPASDVLGSFIASQAAASSETASTPTAPPETGKPSRNLPSPKQAKPAPEKTAKPSPEQILNSGSVEKARAAAKQEAAQNQTDTAGKPTVFLQLGSFKDSAAADAQRAKLAMLGVNANVVKGSANGQTVYRVQTGTLSRAQAEKMAAHLHQNQIDSLMRTAP</sequence>
<evidence type="ECO:0000313" key="5">
    <source>
        <dbReference type="Proteomes" id="UP000653156"/>
    </source>
</evidence>
<dbReference type="KEGG" id="ptes:JQU52_11640"/>
<evidence type="ECO:0000313" key="4">
    <source>
        <dbReference type="EMBL" id="QRQ81354.1"/>
    </source>
</evidence>
<evidence type="ECO:0000256" key="2">
    <source>
        <dbReference type="SAM" id="Phobius"/>
    </source>
</evidence>
<dbReference type="InterPro" id="IPR007730">
    <property type="entry name" value="SPOR-like_dom"/>
</dbReference>
<organism evidence="4 5">
    <name type="scientific">Paralysiella testudinis</name>
    <dbReference type="NCBI Taxonomy" id="2809020"/>
    <lineage>
        <taxon>Bacteria</taxon>
        <taxon>Pseudomonadati</taxon>
        <taxon>Pseudomonadota</taxon>
        <taxon>Betaproteobacteria</taxon>
        <taxon>Neisseriales</taxon>
        <taxon>Neisseriaceae</taxon>
        <taxon>Paralysiella</taxon>
    </lineage>
</organism>
<protein>
    <submittedName>
        <fullName evidence="4">SPOR domain-containing protein</fullName>
    </submittedName>
</protein>
<dbReference type="Proteomes" id="UP000653156">
    <property type="component" value="Chromosome"/>
</dbReference>
<dbReference type="PROSITE" id="PS51724">
    <property type="entry name" value="SPOR"/>
    <property type="match status" value="1"/>
</dbReference>
<feature type="domain" description="SPOR" evidence="3">
    <location>
        <begin position="150"/>
        <end position="228"/>
    </location>
</feature>